<dbReference type="PANTHER" id="PTHR34185">
    <property type="entry name" value="DIADENYLATE CYCLASE"/>
    <property type="match status" value="1"/>
</dbReference>
<feature type="transmembrane region" description="Helical" evidence="6">
    <location>
        <begin position="6"/>
        <end position="29"/>
    </location>
</feature>
<feature type="non-terminal residue" evidence="8">
    <location>
        <position position="196"/>
    </location>
</feature>
<dbReference type="InterPro" id="IPR003390">
    <property type="entry name" value="DNA_integrity_scan_DisA_N"/>
</dbReference>
<dbReference type="PIRSF" id="PIRSF004793">
    <property type="entry name" value="UCP004793"/>
    <property type="match status" value="1"/>
</dbReference>
<evidence type="ECO:0000259" key="7">
    <source>
        <dbReference type="PROSITE" id="PS51794"/>
    </source>
</evidence>
<evidence type="ECO:0000256" key="4">
    <source>
        <dbReference type="ARBA" id="ARBA00022741"/>
    </source>
</evidence>
<dbReference type="Pfam" id="PF02457">
    <property type="entry name" value="DAC"/>
    <property type="match status" value="1"/>
</dbReference>
<proteinExistence type="predicted"/>
<keyword evidence="2" id="KW-0808">Transferase</keyword>
<feature type="transmembrane region" description="Helical" evidence="6">
    <location>
        <begin position="66"/>
        <end position="86"/>
    </location>
</feature>
<dbReference type="InterPro" id="IPR036888">
    <property type="entry name" value="DNA_integrity_DisA_N_sf"/>
</dbReference>
<evidence type="ECO:0000313" key="8">
    <source>
        <dbReference type="EMBL" id="GAI33590.1"/>
    </source>
</evidence>
<evidence type="ECO:0000256" key="6">
    <source>
        <dbReference type="SAM" id="Phobius"/>
    </source>
</evidence>
<dbReference type="GO" id="GO:0005524">
    <property type="term" value="F:ATP binding"/>
    <property type="evidence" value="ECO:0007669"/>
    <property type="project" value="UniProtKB-KW"/>
</dbReference>
<dbReference type="InterPro" id="IPR050338">
    <property type="entry name" value="DisA"/>
</dbReference>
<keyword evidence="3" id="KW-0548">Nucleotidyltransferase</keyword>
<keyword evidence="4" id="KW-0547">Nucleotide-binding</keyword>
<organism evidence="8">
    <name type="scientific">marine sediment metagenome</name>
    <dbReference type="NCBI Taxonomy" id="412755"/>
    <lineage>
        <taxon>unclassified sequences</taxon>
        <taxon>metagenomes</taxon>
        <taxon>ecological metagenomes</taxon>
    </lineage>
</organism>
<evidence type="ECO:0000256" key="5">
    <source>
        <dbReference type="ARBA" id="ARBA00022840"/>
    </source>
</evidence>
<comment type="catalytic activity">
    <reaction evidence="1">
        <text>2 ATP = 3',3'-c-di-AMP + 2 diphosphate</text>
        <dbReference type="Rhea" id="RHEA:35655"/>
        <dbReference type="ChEBI" id="CHEBI:30616"/>
        <dbReference type="ChEBI" id="CHEBI:33019"/>
        <dbReference type="ChEBI" id="CHEBI:71500"/>
        <dbReference type="EC" id="2.7.7.85"/>
    </reaction>
</comment>
<dbReference type="Gene3D" id="3.40.1700.10">
    <property type="entry name" value="DNA integrity scanning protein, DisA, N-terminal domain"/>
    <property type="match status" value="1"/>
</dbReference>
<feature type="transmembrane region" description="Helical" evidence="6">
    <location>
        <begin position="36"/>
        <end position="54"/>
    </location>
</feature>
<dbReference type="InterPro" id="IPR014046">
    <property type="entry name" value="C-di-AMP_synthase"/>
</dbReference>
<keyword evidence="6" id="KW-1133">Transmembrane helix</keyword>
<sequence length="196" mass="22139">MREIIIKYGLYVIDVLVVTLFFYWLFLLVRGTRAVQVLKGLLILLIAAFIAQRLKLTTFNFLVKGLWQVLILAFVILFAPEIRRALAEVGQRRFFRGFLKEAEPGYIDEIIEAIDILSKKKKGALIALERETGLKTYIETGIKIDSDVSRELLSTIFLPTTPLHDGAVIIQGNRVAAAGCLLPFTRNPDISKRMGM</sequence>
<keyword evidence="6" id="KW-0472">Membrane</keyword>
<dbReference type="SUPFAM" id="SSF143597">
    <property type="entry name" value="YojJ-like"/>
    <property type="match status" value="1"/>
</dbReference>
<evidence type="ECO:0000256" key="3">
    <source>
        <dbReference type="ARBA" id="ARBA00022695"/>
    </source>
</evidence>
<protein>
    <recommendedName>
        <fullName evidence="7">DAC domain-containing protein</fullName>
    </recommendedName>
</protein>
<keyword evidence="6" id="KW-0812">Transmembrane</keyword>
<dbReference type="AlphaFoldDB" id="X1P3H4"/>
<evidence type="ECO:0000256" key="2">
    <source>
        <dbReference type="ARBA" id="ARBA00022679"/>
    </source>
</evidence>
<evidence type="ECO:0000256" key="1">
    <source>
        <dbReference type="ARBA" id="ARBA00000877"/>
    </source>
</evidence>
<accession>X1P3H4</accession>
<dbReference type="EMBL" id="BARV01029714">
    <property type="protein sequence ID" value="GAI33590.1"/>
    <property type="molecule type" value="Genomic_DNA"/>
</dbReference>
<gene>
    <name evidence="8" type="ORF">S06H3_47314</name>
</gene>
<dbReference type="PANTHER" id="PTHR34185:SF1">
    <property type="entry name" value="DIADENYLATE CYCLASE"/>
    <property type="match status" value="1"/>
</dbReference>
<dbReference type="PROSITE" id="PS51794">
    <property type="entry name" value="DAC"/>
    <property type="match status" value="1"/>
</dbReference>
<feature type="domain" description="DAC" evidence="7">
    <location>
        <begin position="79"/>
        <end position="196"/>
    </location>
</feature>
<reference evidence="8" key="1">
    <citation type="journal article" date="2014" name="Front. Microbiol.">
        <title>High frequency of phylogenetically diverse reductive dehalogenase-homologous genes in deep subseafloor sedimentary metagenomes.</title>
        <authorList>
            <person name="Kawai M."/>
            <person name="Futagami T."/>
            <person name="Toyoda A."/>
            <person name="Takaki Y."/>
            <person name="Nishi S."/>
            <person name="Hori S."/>
            <person name="Arai W."/>
            <person name="Tsubouchi T."/>
            <person name="Morono Y."/>
            <person name="Uchiyama I."/>
            <person name="Ito T."/>
            <person name="Fujiyama A."/>
            <person name="Inagaki F."/>
            <person name="Takami H."/>
        </authorList>
    </citation>
    <scope>NUCLEOTIDE SEQUENCE</scope>
    <source>
        <strain evidence="8">Expedition CK06-06</strain>
    </source>
</reference>
<keyword evidence="5" id="KW-0067">ATP-binding</keyword>
<dbReference type="GO" id="GO:0006171">
    <property type="term" value="P:cAMP biosynthetic process"/>
    <property type="evidence" value="ECO:0007669"/>
    <property type="project" value="InterPro"/>
</dbReference>
<dbReference type="GO" id="GO:0106408">
    <property type="term" value="F:diadenylate cyclase activity"/>
    <property type="evidence" value="ECO:0007669"/>
    <property type="project" value="UniProtKB-EC"/>
</dbReference>
<comment type="caution">
    <text evidence="8">The sequence shown here is derived from an EMBL/GenBank/DDBJ whole genome shotgun (WGS) entry which is preliminary data.</text>
</comment>
<dbReference type="GO" id="GO:0004016">
    <property type="term" value="F:adenylate cyclase activity"/>
    <property type="evidence" value="ECO:0007669"/>
    <property type="project" value="InterPro"/>
</dbReference>
<name>X1P3H4_9ZZZZ</name>